<dbReference type="UniPathway" id="UPA00031">
    <property type="reaction ID" value="UER00014"/>
</dbReference>
<comment type="cofactor">
    <cofactor evidence="14 19">
        <name>Zn(2+)</name>
        <dbReference type="ChEBI" id="CHEBI:29105"/>
    </cofactor>
    <text evidence="14 19">Binds 1 zinc ion per subunit.</text>
</comment>
<dbReference type="GO" id="GO:0051287">
    <property type="term" value="F:NAD binding"/>
    <property type="evidence" value="ECO:0007669"/>
    <property type="project" value="InterPro"/>
</dbReference>
<keyword evidence="21" id="KW-0812">Transmembrane</keyword>
<evidence type="ECO:0000256" key="18">
    <source>
        <dbReference type="PIRSR" id="PIRSR000099-3"/>
    </source>
</evidence>
<evidence type="ECO:0000256" key="17">
    <source>
        <dbReference type="PIRSR" id="PIRSR000099-2"/>
    </source>
</evidence>
<dbReference type="SUPFAM" id="SSF53720">
    <property type="entry name" value="ALDH-like"/>
    <property type="match status" value="1"/>
</dbReference>
<dbReference type="Pfam" id="PF00815">
    <property type="entry name" value="Histidinol_dh"/>
    <property type="match status" value="1"/>
</dbReference>
<keyword evidence="21" id="KW-1133">Transmembrane helix</keyword>
<keyword evidence="7 14" id="KW-0028">Amino-acid biosynthesis</keyword>
<keyword evidence="12 14" id="KW-0368">Histidine biosynthesis</keyword>
<dbReference type="InterPro" id="IPR022695">
    <property type="entry name" value="Histidinol_DH_monofunct"/>
</dbReference>
<organism evidence="22 23">
    <name type="scientific">Buchnera aphidicola</name>
    <name type="common">Thelaxes californica</name>
    <dbReference type="NCBI Taxonomy" id="1315998"/>
    <lineage>
        <taxon>Bacteria</taxon>
        <taxon>Pseudomonadati</taxon>
        <taxon>Pseudomonadota</taxon>
        <taxon>Gammaproteobacteria</taxon>
        <taxon>Enterobacterales</taxon>
        <taxon>Erwiniaceae</taxon>
        <taxon>Buchnera</taxon>
    </lineage>
</organism>
<dbReference type="AlphaFoldDB" id="A0A4D6YLU0"/>
<dbReference type="Proteomes" id="UP000298782">
    <property type="component" value="Chromosome"/>
</dbReference>
<evidence type="ECO:0000256" key="7">
    <source>
        <dbReference type="ARBA" id="ARBA00022605"/>
    </source>
</evidence>
<evidence type="ECO:0000256" key="13">
    <source>
        <dbReference type="ARBA" id="ARBA00049489"/>
    </source>
</evidence>
<evidence type="ECO:0000256" key="12">
    <source>
        <dbReference type="ARBA" id="ARBA00023102"/>
    </source>
</evidence>
<reference evidence="22 23" key="1">
    <citation type="submission" date="2018-12" db="EMBL/GenBank/DDBJ databases">
        <authorList>
            <person name="Chong R.A."/>
        </authorList>
    </citation>
    <scope>NUCLEOTIDE SEQUENCE [LARGE SCALE GENOMIC DNA]</scope>
    <source>
        <strain evidence="22 23">Tca</strain>
    </source>
</reference>
<feature type="binding site" evidence="14 17">
    <location>
        <position position="131"/>
    </location>
    <ligand>
        <name>NAD(+)</name>
        <dbReference type="ChEBI" id="CHEBI:57540"/>
    </ligand>
</feature>
<comment type="subunit">
    <text evidence="4 14">Homodimer.</text>
</comment>
<feature type="active site" description="Proton acceptor" evidence="14 16">
    <location>
        <position position="327"/>
    </location>
</feature>
<dbReference type="PIRSF" id="PIRSF000099">
    <property type="entry name" value="Histidinol_dh"/>
    <property type="match status" value="1"/>
</dbReference>
<feature type="binding site" evidence="14 19">
    <location>
        <position position="361"/>
    </location>
    <ligand>
        <name>Zn(2+)</name>
        <dbReference type="ChEBI" id="CHEBI:29105"/>
    </ligand>
</feature>
<evidence type="ECO:0000256" key="11">
    <source>
        <dbReference type="ARBA" id="ARBA00023027"/>
    </source>
</evidence>
<dbReference type="FunFam" id="3.40.50.1980:FF:000001">
    <property type="entry name" value="Histidinol dehydrogenase"/>
    <property type="match status" value="1"/>
</dbReference>
<dbReference type="GO" id="GO:0008270">
    <property type="term" value="F:zinc ion binding"/>
    <property type="evidence" value="ECO:0007669"/>
    <property type="project" value="UniProtKB-UniRule"/>
</dbReference>
<evidence type="ECO:0000256" key="21">
    <source>
        <dbReference type="SAM" id="Phobius"/>
    </source>
</evidence>
<keyword evidence="9 14" id="KW-0862">Zinc</keyword>
<keyword evidence="8 14" id="KW-0479">Metal-binding</keyword>
<evidence type="ECO:0000256" key="20">
    <source>
        <dbReference type="RuleBase" id="RU004175"/>
    </source>
</evidence>
<evidence type="ECO:0000256" key="10">
    <source>
        <dbReference type="ARBA" id="ARBA00023002"/>
    </source>
</evidence>
<dbReference type="Gene3D" id="3.40.50.1980">
    <property type="entry name" value="Nitrogenase molybdenum iron protein domain"/>
    <property type="match status" value="2"/>
</dbReference>
<evidence type="ECO:0000256" key="19">
    <source>
        <dbReference type="PIRSR" id="PIRSR000099-4"/>
    </source>
</evidence>
<keyword evidence="10 14" id="KW-0560">Oxidoreductase</keyword>
<feature type="binding site" evidence="14 19">
    <location>
        <position position="260"/>
    </location>
    <ligand>
        <name>Zn(2+)</name>
        <dbReference type="ChEBI" id="CHEBI:29105"/>
    </ligand>
</feature>
<feature type="binding site" evidence="14 19">
    <location>
        <position position="420"/>
    </location>
    <ligand>
        <name>Zn(2+)</name>
        <dbReference type="ChEBI" id="CHEBI:29105"/>
    </ligand>
</feature>
<feature type="binding site" evidence="14 18">
    <location>
        <position position="328"/>
    </location>
    <ligand>
        <name>substrate</name>
    </ligand>
</feature>
<comment type="similarity">
    <text evidence="3 14 15 20">Belongs to the histidinol dehydrogenase family.</text>
</comment>
<evidence type="ECO:0000256" key="3">
    <source>
        <dbReference type="ARBA" id="ARBA00010178"/>
    </source>
</evidence>
<dbReference type="FunFam" id="3.40.50.1980:FF:000002">
    <property type="entry name" value="Histidinol dehydrogenase, chloroplastic"/>
    <property type="match status" value="1"/>
</dbReference>
<feature type="binding site" evidence="14 18">
    <location>
        <position position="260"/>
    </location>
    <ligand>
        <name>substrate</name>
    </ligand>
</feature>
<keyword evidence="21" id="KW-0472">Membrane</keyword>
<reference evidence="22 23" key="2">
    <citation type="submission" date="2019-05" db="EMBL/GenBank/DDBJ databases">
        <title>Genome evolution of the obligate endosymbiont Buchnera aphidicola.</title>
        <authorList>
            <person name="Moran N.A."/>
        </authorList>
    </citation>
    <scope>NUCLEOTIDE SEQUENCE [LARGE SCALE GENOMIC DNA]</scope>
    <source>
        <strain evidence="22 23">Tca</strain>
    </source>
</reference>
<dbReference type="PROSITE" id="PS00611">
    <property type="entry name" value="HISOL_DEHYDROGENASE"/>
    <property type="match status" value="1"/>
</dbReference>
<dbReference type="CDD" id="cd06572">
    <property type="entry name" value="Histidinol_dh"/>
    <property type="match status" value="1"/>
</dbReference>
<feature type="binding site" evidence="14 18">
    <location>
        <position position="263"/>
    </location>
    <ligand>
        <name>substrate</name>
    </ligand>
</feature>
<dbReference type="EMBL" id="CP034852">
    <property type="protein sequence ID" value="QCI26638.1"/>
    <property type="molecule type" value="Genomic_DNA"/>
</dbReference>
<dbReference type="GO" id="GO:0004399">
    <property type="term" value="F:histidinol dehydrogenase activity"/>
    <property type="evidence" value="ECO:0007669"/>
    <property type="project" value="UniProtKB-UniRule"/>
</dbReference>
<evidence type="ECO:0000313" key="23">
    <source>
        <dbReference type="Proteomes" id="UP000298782"/>
    </source>
</evidence>
<evidence type="ECO:0000256" key="2">
    <source>
        <dbReference type="ARBA" id="ARBA00004940"/>
    </source>
</evidence>
<comment type="pathway">
    <text evidence="2 14 15">Amino-acid biosynthesis; L-histidine biosynthesis; L-histidine from 5-phospho-alpha-D-ribose 1-diphosphate: step 9/9.</text>
</comment>
<protein>
    <recommendedName>
        <fullName evidence="6 14">Histidinol dehydrogenase</fullName>
        <shortName evidence="14 15">HDH</shortName>
        <ecNumber evidence="5 14">1.1.1.23</ecNumber>
    </recommendedName>
</protein>
<dbReference type="OrthoDB" id="9805269at2"/>
<evidence type="ECO:0000256" key="14">
    <source>
        <dbReference type="HAMAP-Rule" id="MF_01024"/>
    </source>
</evidence>
<feature type="active site" description="Proton acceptor" evidence="14 16">
    <location>
        <position position="328"/>
    </location>
</feature>
<feature type="binding site" evidence="14 18">
    <location>
        <position position="361"/>
    </location>
    <ligand>
        <name>substrate</name>
    </ligand>
</feature>
<dbReference type="InterPro" id="IPR016161">
    <property type="entry name" value="Ald_DH/histidinol_DH"/>
</dbReference>
<dbReference type="HAMAP" id="MF_01024">
    <property type="entry name" value="HisD"/>
    <property type="match status" value="1"/>
</dbReference>
<dbReference type="PRINTS" id="PR00083">
    <property type="entry name" value="HOLDHDRGNASE"/>
</dbReference>
<evidence type="ECO:0000256" key="4">
    <source>
        <dbReference type="ARBA" id="ARBA00011738"/>
    </source>
</evidence>
<feature type="binding site" evidence="14 17">
    <location>
        <position position="212"/>
    </location>
    <ligand>
        <name>NAD(+)</name>
        <dbReference type="ChEBI" id="CHEBI:57540"/>
    </ligand>
</feature>
<feature type="transmembrane region" description="Helical" evidence="21">
    <location>
        <begin position="130"/>
        <end position="152"/>
    </location>
</feature>
<dbReference type="Gene3D" id="1.20.5.1300">
    <property type="match status" value="1"/>
</dbReference>
<keyword evidence="23" id="KW-1185">Reference proteome</keyword>
<proteinExistence type="inferred from homology"/>
<evidence type="ECO:0000313" key="22">
    <source>
        <dbReference type="EMBL" id="QCI26638.1"/>
    </source>
</evidence>
<feature type="binding site" evidence="14 18">
    <location>
        <position position="420"/>
    </location>
    <ligand>
        <name>substrate</name>
    </ligand>
</feature>
<evidence type="ECO:0000256" key="1">
    <source>
        <dbReference type="ARBA" id="ARBA00003850"/>
    </source>
</evidence>
<feature type="binding site" evidence="14 17">
    <location>
        <position position="189"/>
    </location>
    <ligand>
        <name>NAD(+)</name>
        <dbReference type="ChEBI" id="CHEBI:57540"/>
    </ligand>
</feature>
<gene>
    <name evidence="14 22" type="primary">hisD</name>
    <name evidence="22" type="ORF">D9V80_00445</name>
</gene>
<dbReference type="EC" id="1.1.1.23" evidence="5 14"/>
<evidence type="ECO:0000256" key="6">
    <source>
        <dbReference type="ARBA" id="ARBA00016531"/>
    </source>
</evidence>
<accession>A0A4D6YLU0</accession>
<evidence type="ECO:0000256" key="8">
    <source>
        <dbReference type="ARBA" id="ARBA00022723"/>
    </source>
</evidence>
<dbReference type="PANTHER" id="PTHR21256:SF2">
    <property type="entry name" value="HISTIDINE BIOSYNTHESIS TRIFUNCTIONAL PROTEIN"/>
    <property type="match status" value="1"/>
</dbReference>
<evidence type="ECO:0000256" key="15">
    <source>
        <dbReference type="PIRNR" id="PIRNR000099"/>
    </source>
</evidence>
<keyword evidence="11 14" id="KW-0520">NAD</keyword>
<comment type="function">
    <text evidence="1 14 15">Catalyzes the sequential NAD-dependent oxidations of L-histidinol to L-histidinaldehyde and then to L-histidine.</text>
</comment>
<feature type="binding site" evidence="14 19">
    <location>
        <position position="263"/>
    </location>
    <ligand>
        <name>Zn(2+)</name>
        <dbReference type="ChEBI" id="CHEBI:29105"/>
    </ligand>
</feature>
<dbReference type="PANTHER" id="PTHR21256">
    <property type="entry name" value="HISTIDINOL DEHYDROGENASE HDH"/>
    <property type="match status" value="1"/>
</dbReference>
<dbReference type="RefSeq" id="WP_158353152.1">
    <property type="nucleotide sequence ID" value="NZ_CP034852.1"/>
</dbReference>
<comment type="catalytic activity">
    <reaction evidence="13 14 15">
        <text>L-histidinol + 2 NAD(+) + H2O = L-histidine + 2 NADH + 3 H(+)</text>
        <dbReference type="Rhea" id="RHEA:20641"/>
        <dbReference type="ChEBI" id="CHEBI:15377"/>
        <dbReference type="ChEBI" id="CHEBI:15378"/>
        <dbReference type="ChEBI" id="CHEBI:57540"/>
        <dbReference type="ChEBI" id="CHEBI:57595"/>
        <dbReference type="ChEBI" id="CHEBI:57699"/>
        <dbReference type="ChEBI" id="CHEBI:57945"/>
        <dbReference type="EC" id="1.1.1.23"/>
    </reaction>
</comment>
<dbReference type="NCBIfam" id="TIGR00069">
    <property type="entry name" value="hisD"/>
    <property type="match status" value="1"/>
</dbReference>
<evidence type="ECO:0000256" key="9">
    <source>
        <dbReference type="ARBA" id="ARBA00022833"/>
    </source>
</evidence>
<dbReference type="InterPro" id="IPR001692">
    <property type="entry name" value="Histidinol_DH_CS"/>
</dbReference>
<sequence>MNICKNIYYWSNLNAQDKKQILSRPAVTNKKQIAKDVENIIHTVKKERNQALYKYSKLFDNFTIKDIKKKNIDIINSKNLVSQEFKKAVQIAKKNIFKFHNLQKLHEIDIEIQPGIRCQKLIRPIESVGLYIPGGTAPLISTVLMLAIPAMIAQCKNIVLCSPPKISNEILYSAYSCGIETIYEIGGAQAIAALAFGTESINKVDKIFGPGNAYVTEAKLQVSKIINGPSIDMLAGPSELLIIADETSRADFIALDMLSQSEHGYDSQIILVTSSINIAEEVIIHIKNFLKNSDRIDCINSSLNNSKIIITNDIMECIFISNLYAPEHLIIQTKNPRSLLKNIINAGSIFLGLWSPESAGDYASGTNHVLPTYGSARSISGLGVSDFQKSMTVQELTCSGLSNIAHTIEILAESEQLIAHKNAVSFRLSTIMDNLNDV</sequence>
<dbReference type="InterPro" id="IPR012131">
    <property type="entry name" value="Hstdl_DH"/>
</dbReference>
<feature type="binding site" evidence="14 18">
    <location>
        <position position="238"/>
    </location>
    <ligand>
        <name>substrate</name>
    </ligand>
</feature>
<feature type="binding site" evidence="14 18">
    <location>
        <position position="415"/>
    </location>
    <ligand>
        <name>substrate</name>
    </ligand>
</feature>
<dbReference type="GO" id="GO:0005829">
    <property type="term" value="C:cytosol"/>
    <property type="evidence" value="ECO:0007669"/>
    <property type="project" value="TreeGrafter"/>
</dbReference>
<evidence type="ECO:0000256" key="16">
    <source>
        <dbReference type="PIRSR" id="PIRSR000099-1"/>
    </source>
</evidence>
<name>A0A4D6YLU0_9GAMM</name>
<evidence type="ECO:0000256" key="5">
    <source>
        <dbReference type="ARBA" id="ARBA00012965"/>
    </source>
</evidence>
<dbReference type="GO" id="GO:0000105">
    <property type="term" value="P:L-histidine biosynthetic process"/>
    <property type="evidence" value="ECO:0007669"/>
    <property type="project" value="UniProtKB-UniRule"/>
</dbReference>